<dbReference type="OrthoDB" id="4136346at2"/>
<gene>
    <name evidence="2" type="ORF">C5E45_34180</name>
</gene>
<organism evidence="2 3">
    <name type="scientific">Nocardia nova</name>
    <dbReference type="NCBI Taxonomy" id="37330"/>
    <lineage>
        <taxon>Bacteria</taxon>
        <taxon>Bacillati</taxon>
        <taxon>Actinomycetota</taxon>
        <taxon>Actinomycetes</taxon>
        <taxon>Mycobacteriales</taxon>
        <taxon>Nocardiaceae</taxon>
        <taxon>Nocardia</taxon>
    </lineage>
</organism>
<evidence type="ECO:0000313" key="3">
    <source>
        <dbReference type="Proteomes" id="UP000239874"/>
    </source>
</evidence>
<sequence length="122" mass="13206">MSRSLSVLRHVESVAAEEAIGWFRTIVVDPAVRGQGIGDQCVKAGLEYLRKAGCRTTYAVSWVSGTGQQSEGLLKRNGFTALGVIPNYWSEVVDYQGSCAVCGTPCRCSGLIMRRKEHPGGR</sequence>
<dbReference type="Gene3D" id="3.40.630.30">
    <property type="match status" value="1"/>
</dbReference>
<dbReference type="Proteomes" id="UP000239874">
    <property type="component" value="Unassembled WGS sequence"/>
</dbReference>
<dbReference type="InterPro" id="IPR016181">
    <property type="entry name" value="Acyl_CoA_acyltransferase"/>
</dbReference>
<dbReference type="RefSeq" id="WP_104379411.1">
    <property type="nucleotide sequence ID" value="NZ_PSZC01000049.1"/>
</dbReference>
<dbReference type="EMBL" id="PSZC01000049">
    <property type="protein sequence ID" value="PPJ29057.1"/>
    <property type="molecule type" value="Genomic_DNA"/>
</dbReference>
<proteinExistence type="predicted"/>
<dbReference type="Pfam" id="PF00583">
    <property type="entry name" value="Acetyltransf_1"/>
    <property type="match status" value="1"/>
</dbReference>
<dbReference type="PROSITE" id="PS51186">
    <property type="entry name" value="GNAT"/>
    <property type="match status" value="1"/>
</dbReference>
<comment type="caution">
    <text evidence="2">The sequence shown here is derived from an EMBL/GenBank/DDBJ whole genome shotgun (WGS) entry which is preliminary data.</text>
</comment>
<dbReference type="SUPFAM" id="SSF55729">
    <property type="entry name" value="Acyl-CoA N-acyltransferases (Nat)"/>
    <property type="match status" value="1"/>
</dbReference>
<dbReference type="InterPro" id="IPR000182">
    <property type="entry name" value="GNAT_dom"/>
</dbReference>
<accession>A0A2S6A7V1</accession>
<reference evidence="2 3" key="1">
    <citation type="submission" date="2018-02" db="EMBL/GenBank/DDBJ databases">
        <title>8 Nocardia nova and 1 Nocardia cyriacigeorgica strain used for evolution to TMP-SMX.</title>
        <authorList>
            <person name="Mehta H."/>
            <person name="Weng J."/>
            <person name="Shamoo Y."/>
        </authorList>
    </citation>
    <scope>NUCLEOTIDE SEQUENCE [LARGE SCALE GENOMIC DNA]</scope>
    <source>
        <strain evidence="2 3">MDA3139</strain>
    </source>
</reference>
<dbReference type="GO" id="GO:0016747">
    <property type="term" value="F:acyltransferase activity, transferring groups other than amino-acyl groups"/>
    <property type="evidence" value="ECO:0007669"/>
    <property type="project" value="InterPro"/>
</dbReference>
<dbReference type="CDD" id="cd04301">
    <property type="entry name" value="NAT_SF"/>
    <property type="match status" value="1"/>
</dbReference>
<name>A0A2S6A7V1_9NOCA</name>
<feature type="domain" description="N-acetyltransferase" evidence="1">
    <location>
        <begin position="1"/>
        <end position="102"/>
    </location>
</feature>
<evidence type="ECO:0000313" key="2">
    <source>
        <dbReference type="EMBL" id="PPJ29057.1"/>
    </source>
</evidence>
<evidence type="ECO:0000259" key="1">
    <source>
        <dbReference type="PROSITE" id="PS51186"/>
    </source>
</evidence>
<dbReference type="AlphaFoldDB" id="A0A2S6A7V1"/>
<protein>
    <recommendedName>
        <fullName evidence="1">N-acetyltransferase domain-containing protein</fullName>
    </recommendedName>
</protein>